<name>A0AA90NLA7_9GAMM</name>
<dbReference type="AlphaFoldDB" id="A0AA90NLA7"/>
<dbReference type="Proteomes" id="UP001178148">
    <property type="component" value="Unassembled WGS sequence"/>
</dbReference>
<sequence>MIFICKNILKKFAFMFSIVIFLCVLVGHCYGVDRDKVYHSLLTAIDSINKEHSINTIVLHGSVAWRYIIADTNNDQLILQNMKINDLDFFVNGELFEEVIETLRGSMRQLSFEIRTAERDNFVWCFCYFRTENGRAVRVADFVKLDNEFPLQDVLCIQEEKFNLSIAKAPWILTYEQRWLNNLNTKILGYIDIIRESGNKWLALSGNSDNIYSIYKAFNKFYDHIAMFEQINSDNKIPFIPALEAQLISAKSRLDNIIRNTNIFLASNFGIDKAEQKKNAEKPTQLDSSTNKDRYTYAEIASKTVPNSGYNKLRTTKRNMKRQGKKHKRASESTDIAMLRTDLTHKMSLNATEHCALPKKPTKNKQGNNITKQRFHHQEKHTFNGVDSVLTMTNSFNCLSINEEENSDPDSDSDSDFANPFTPSFSKKEFYTKVNTEEVNYSTILKQFFTSPYARIRNICLLFILTLYFGHHVPTDAIIETAGMLVTDISELMFSLLSFAMNSESNWIITLPAVYAFITFKYKNKKRHKARAAALALLMPAYLSVYTYKFITGYNNKVELCPLPNWITKIKHIPRYTYIDPITHKKLNTNSRLLTPTEWITPDKLTCKNLVDLNKALKSAAMDESEFKRLEICGLIDNADFSWMCYTNDWEKYQLNIDLIESQSERCNGRDLCVSSKALIGRLNSQHIAGHQICCVENHGECSLPDSYFDAEINGTKSFKLTLSELKDTKHNLNRYIPFDGENIHFWKVLVESFSGGESVVLDNIPETGIYSVTDARTQSLELLICIVNKKISIARLGK</sequence>
<evidence type="ECO:0000313" key="2">
    <source>
        <dbReference type="EMBL" id="MDP0589089.1"/>
    </source>
</evidence>
<gene>
    <name evidence="2" type="ORF">QS748_07780</name>
</gene>
<keyword evidence="1" id="KW-0812">Transmembrane</keyword>
<organism evidence="2 3">
    <name type="scientific">Candidatus Endonucleibacter bathymodioli</name>
    <dbReference type="NCBI Taxonomy" id="539814"/>
    <lineage>
        <taxon>Bacteria</taxon>
        <taxon>Pseudomonadati</taxon>
        <taxon>Pseudomonadota</taxon>
        <taxon>Gammaproteobacteria</taxon>
        <taxon>Oceanospirillales</taxon>
        <taxon>Endozoicomonadaceae</taxon>
        <taxon>Candidatus Endonucleibacter</taxon>
    </lineage>
</organism>
<keyword evidence="3" id="KW-1185">Reference proteome</keyword>
<dbReference type="EMBL" id="JASXSV010000010">
    <property type="protein sequence ID" value="MDP0589089.1"/>
    <property type="molecule type" value="Genomic_DNA"/>
</dbReference>
<feature type="transmembrane region" description="Helical" evidence="1">
    <location>
        <begin position="12"/>
        <end position="32"/>
    </location>
</feature>
<keyword evidence="1" id="KW-1133">Transmembrane helix</keyword>
<evidence type="ECO:0000313" key="3">
    <source>
        <dbReference type="Proteomes" id="UP001178148"/>
    </source>
</evidence>
<reference evidence="2 3" key="1">
    <citation type="journal article" date="2023" name="bioRxiv">
        <title>An intranuclear bacterial parasite of deep-sea mussels expresses apoptosis inhibitors acquired from its host.</title>
        <authorList>
            <person name="Gonzalez Porras M.A."/>
            <person name="Assie A."/>
            <person name="Tietjen M."/>
            <person name="Violette M."/>
            <person name="Kleiner M."/>
            <person name="Gruber-Vodicka H."/>
            <person name="Dubilier N."/>
            <person name="Leisch N."/>
        </authorList>
    </citation>
    <scope>NUCLEOTIDE SEQUENCE [LARGE SCALE GENOMIC DNA]</scope>
    <source>
        <strain evidence="2">IAP13</strain>
    </source>
</reference>
<keyword evidence="1" id="KW-0472">Membrane</keyword>
<protein>
    <submittedName>
        <fullName evidence="2">Uncharacterized protein</fullName>
    </submittedName>
</protein>
<evidence type="ECO:0000256" key="1">
    <source>
        <dbReference type="SAM" id="Phobius"/>
    </source>
</evidence>
<accession>A0AA90NLA7</accession>
<comment type="caution">
    <text evidence="2">The sequence shown here is derived from an EMBL/GenBank/DDBJ whole genome shotgun (WGS) entry which is preliminary data.</text>
</comment>
<proteinExistence type="predicted"/>